<feature type="chain" id="PRO_5047002079" evidence="2">
    <location>
        <begin position="29"/>
        <end position="377"/>
    </location>
</feature>
<sequence length="377" mass="39388">MRRTTEALWHHAACTWVLMGCHACPASSGPGSDPLYGGMTSRGHRDWRGKSLTSDPELKLSQGVGRQGCGGHEGQMSRSLSPRQAPGTSSVTAHCPSGQGKLGLLGGASESPPQGHRDTFGVVTGASEGKGIRSWKASLPQFPHVSDQSVERLGALGSVGGGGSGGLRSPPSWAVCAGPSQGGGRRGRQLPPGPQGARDPKCGVHVGGLEASPASPVHDLSSKVASWSFERSPPEPSRPVPAVPSVSRRVRSGVSHEWDPMPCGPCVGLLSTCQARGFRGACPCRPGWSASSCLFLNRRTSGRFYPLAVVNPANARPDFSADADAHFSQGREVIRAGFERAGGSEARKPTRKRCVSRPTAWHLQGSCVPATPRRPQG</sequence>
<dbReference type="GeneID" id="128312041"/>
<protein>
    <submittedName>
        <fullName evidence="4">Inner ear-specific collagen-like isoform X1</fullName>
    </submittedName>
</protein>
<feature type="region of interest" description="Disordered" evidence="1">
    <location>
        <begin position="35"/>
        <end position="122"/>
    </location>
</feature>
<keyword evidence="3" id="KW-1185">Reference proteome</keyword>
<feature type="region of interest" description="Disordered" evidence="1">
    <location>
        <begin position="178"/>
        <end position="201"/>
    </location>
</feature>
<evidence type="ECO:0000256" key="2">
    <source>
        <dbReference type="SAM" id="SignalP"/>
    </source>
</evidence>
<feature type="compositionally biased region" description="Polar residues" evidence="1">
    <location>
        <begin position="76"/>
        <end position="92"/>
    </location>
</feature>
<organism evidence="3 4">
    <name type="scientific">Acinonyx jubatus</name>
    <name type="common">Cheetah</name>
    <dbReference type="NCBI Taxonomy" id="32536"/>
    <lineage>
        <taxon>Eukaryota</taxon>
        <taxon>Metazoa</taxon>
        <taxon>Chordata</taxon>
        <taxon>Craniata</taxon>
        <taxon>Vertebrata</taxon>
        <taxon>Euteleostomi</taxon>
        <taxon>Mammalia</taxon>
        <taxon>Eutheria</taxon>
        <taxon>Laurasiatheria</taxon>
        <taxon>Carnivora</taxon>
        <taxon>Feliformia</taxon>
        <taxon>Felidae</taxon>
        <taxon>Felinae</taxon>
        <taxon>Acinonyx</taxon>
    </lineage>
</organism>
<evidence type="ECO:0000313" key="3">
    <source>
        <dbReference type="Proteomes" id="UP001652583"/>
    </source>
</evidence>
<accession>A0ABM3NLP6</accession>
<gene>
    <name evidence="4" type="primary">LOC128312041</name>
</gene>
<dbReference type="PROSITE" id="PS51257">
    <property type="entry name" value="PROKAR_LIPOPROTEIN"/>
    <property type="match status" value="1"/>
</dbReference>
<dbReference type="RefSeq" id="XP_053060324.1">
    <property type="nucleotide sequence ID" value="XM_053204349.1"/>
</dbReference>
<evidence type="ECO:0000256" key="1">
    <source>
        <dbReference type="SAM" id="MobiDB-lite"/>
    </source>
</evidence>
<evidence type="ECO:0000313" key="4">
    <source>
        <dbReference type="RefSeq" id="XP_053060324.1"/>
    </source>
</evidence>
<name>A0ABM3NLP6_ACIJB</name>
<dbReference type="Proteomes" id="UP001652583">
    <property type="component" value="Chromosome D4"/>
</dbReference>
<proteinExistence type="predicted"/>
<feature type="signal peptide" evidence="2">
    <location>
        <begin position="1"/>
        <end position="28"/>
    </location>
</feature>
<reference evidence="4" key="1">
    <citation type="submission" date="2025-08" db="UniProtKB">
        <authorList>
            <consortium name="RefSeq"/>
        </authorList>
    </citation>
    <scope>IDENTIFICATION</scope>
    <source>
        <tissue evidence="4">Blood</tissue>
    </source>
</reference>
<keyword evidence="2" id="KW-0732">Signal</keyword>